<reference evidence="10" key="3">
    <citation type="submission" date="2025-09" db="UniProtKB">
        <authorList>
            <consortium name="Ensembl"/>
        </authorList>
    </citation>
    <scope>IDENTIFICATION</scope>
</reference>
<evidence type="ECO:0000256" key="8">
    <source>
        <dbReference type="SAM" id="Coils"/>
    </source>
</evidence>
<feature type="domain" description="VLIG-type G" evidence="9">
    <location>
        <begin position="644"/>
        <end position="885"/>
    </location>
</feature>
<dbReference type="GO" id="GO:0005525">
    <property type="term" value="F:GTP binding"/>
    <property type="evidence" value="ECO:0007669"/>
    <property type="project" value="UniProtKB-KW"/>
</dbReference>
<evidence type="ECO:0000256" key="3">
    <source>
        <dbReference type="ARBA" id="ARBA00006828"/>
    </source>
</evidence>
<dbReference type="GeneTree" id="ENSGT00940000163472"/>
<dbReference type="InterPro" id="IPR058641">
    <property type="entry name" value="GVIN1_dom"/>
</dbReference>
<dbReference type="SUPFAM" id="SSF52540">
    <property type="entry name" value="P-loop containing nucleoside triphosphate hydrolases"/>
    <property type="match status" value="1"/>
</dbReference>
<evidence type="ECO:0000313" key="10">
    <source>
        <dbReference type="Ensembl" id="ENSMMDP00005014146.1"/>
    </source>
</evidence>
<dbReference type="InterPro" id="IPR027417">
    <property type="entry name" value="P-loop_NTPase"/>
</dbReference>
<keyword evidence="5" id="KW-0547">Nucleotide-binding</keyword>
<dbReference type="Pfam" id="PF25974">
    <property type="entry name" value="URGCP_9th"/>
    <property type="match status" value="2"/>
</dbReference>
<keyword evidence="7" id="KW-0539">Nucleus</keyword>
<dbReference type="GO" id="GO:0005634">
    <property type="term" value="C:nucleus"/>
    <property type="evidence" value="ECO:0007669"/>
    <property type="project" value="UniProtKB-SubCell"/>
</dbReference>
<reference evidence="10" key="1">
    <citation type="submission" date="2019-06" db="EMBL/GenBank/DDBJ databases">
        <authorList>
            <consortium name="Wellcome Sanger Institute Data Sharing"/>
        </authorList>
    </citation>
    <scope>NUCLEOTIDE SEQUENCE [LARGE SCALE GENOMIC DNA]</scope>
</reference>
<dbReference type="Pfam" id="PF25496">
    <property type="entry name" value="URGCP"/>
    <property type="match status" value="1"/>
</dbReference>
<evidence type="ECO:0000256" key="4">
    <source>
        <dbReference type="ARBA" id="ARBA00022490"/>
    </source>
</evidence>
<dbReference type="Gene3D" id="3.40.50.300">
    <property type="entry name" value="P-loop containing nucleotide triphosphate hydrolases"/>
    <property type="match status" value="1"/>
</dbReference>
<protein>
    <recommendedName>
        <fullName evidence="9">VLIG-type G domain-containing protein</fullName>
    </recommendedName>
</protein>
<dbReference type="InterPro" id="IPR057365">
    <property type="entry name" value="URGCP"/>
</dbReference>
<evidence type="ECO:0000256" key="5">
    <source>
        <dbReference type="ARBA" id="ARBA00022741"/>
    </source>
</evidence>
<organism evidence="10 11">
    <name type="scientific">Myripristis murdjan</name>
    <name type="common">pinecone soldierfish</name>
    <dbReference type="NCBI Taxonomy" id="586833"/>
    <lineage>
        <taxon>Eukaryota</taxon>
        <taxon>Metazoa</taxon>
        <taxon>Chordata</taxon>
        <taxon>Craniata</taxon>
        <taxon>Vertebrata</taxon>
        <taxon>Euteleostomi</taxon>
        <taxon>Actinopterygii</taxon>
        <taxon>Neopterygii</taxon>
        <taxon>Teleostei</taxon>
        <taxon>Neoteleostei</taxon>
        <taxon>Acanthomorphata</taxon>
        <taxon>Holocentriformes</taxon>
        <taxon>Holocentridae</taxon>
        <taxon>Myripristis</taxon>
    </lineage>
</organism>
<evidence type="ECO:0000256" key="6">
    <source>
        <dbReference type="ARBA" id="ARBA00023134"/>
    </source>
</evidence>
<keyword evidence="4" id="KW-0963">Cytoplasm</keyword>
<dbReference type="PROSITE" id="PS51717">
    <property type="entry name" value="G_VLIG"/>
    <property type="match status" value="1"/>
</dbReference>
<feature type="coiled-coil region" evidence="8">
    <location>
        <begin position="1604"/>
        <end position="1666"/>
    </location>
</feature>
<evidence type="ECO:0000259" key="9">
    <source>
        <dbReference type="PROSITE" id="PS51717"/>
    </source>
</evidence>
<evidence type="ECO:0000256" key="2">
    <source>
        <dbReference type="ARBA" id="ARBA00004496"/>
    </source>
</evidence>
<dbReference type="Pfam" id="PF25683">
    <property type="entry name" value="URGCP_GTPase"/>
    <property type="match status" value="1"/>
</dbReference>
<keyword evidence="8" id="KW-0175">Coiled coil</keyword>
<proteinExistence type="inferred from homology"/>
<dbReference type="Ensembl" id="ENSMMDT00005014541.1">
    <property type="protein sequence ID" value="ENSMMDP00005014146.1"/>
    <property type="gene ID" value="ENSMMDG00005007308.1"/>
</dbReference>
<dbReference type="PANTHER" id="PTHR22796:SF6">
    <property type="entry name" value="INTERFERON-INDUCED VERY LARGE GTPASE 1-RELATED"/>
    <property type="match status" value="1"/>
</dbReference>
<dbReference type="InterPro" id="IPR030383">
    <property type="entry name" value="G_VLIG_dom"/>
</dbReference>
<evidence type="ECO:0000256" key="7">
    <source>
        <dbReference type="ARBA" id="ARBA00023242"/>
    </source>
</evidence>
<dbReference type="Proteomes" id="UP000472263">
    <property type="component" value="Chromosome 9"/>
</dbReference>
<evidence type="ECO:0000256" key="1">
    <source>
        <dbReference type="ARBA" id="ARBA00004123"/>
    </source>
</evidence>
<dbReference type="PANTHER" id="PTHR22796">
    <property type="entry name" value="URG4-RELATED"/>
    <property type="match status" value="1"/>
</dbReference>
<reference evidence="10" key="2">
    <citation type="submission" date="2025-08" db="UniProtKB">
        <authorList>
            <consortium name="Ensembl"/>
        </authorList>
    </citation>
    <scope>IDENTIFICATION</scope>
</reference>
<evidence type="ECO:0000313" key="11">
    <source>
        <dbReference type="Proteomes" id="UP000472263"/>
    </source>
</evidence>
<accession>A0A667XY16</accession>
<dbReference type="InParanoid" id="A0A667XY16"/>
<name>A0A667XY16_9TELE</name>
<keyword evidence="6" id="KW-0342">GTP-binding</keyword>
<dbReference type="GO" id="GO:0005737">
    <property type="term" value="C:cytoplasm"/>
    <property type="evidence" value="ECO:0007669"/>
    <property type="project" value="UniProtKB-SubCell"/>
</dbReference>
<feature type="coiled-coil region" evidence="8">
    <location>
        <begin position="988"/>
        <end position="1050"/>
    </location>
</feature>
<comment type="subcellular location">
    <subcellularLocation>
        <location evidence="2">Cytoplasm</location>
    </subcellularLocation>
    <subcellularLocation>
        <location evidence="1">Nucleus</location>
    </subcellularLocation>
</comment>
<keyword evidence="11" id="KW-1185">Reference proteome</keyword>
<sequence>RRKSEVGQKQNLVKTPEAITTMEQRSKEVEALFSRLHLENYKSQQKLTPAVFLKIGPSVKQQHETSEKDLADTYIQRLMTLDHRARYIAVKEDPAVSHPNQVQTPDSAGTDESVFDAFFSTEQETEQRKQSHVHPMDVQMAVFHCSDSFLKLDIISKLSQCQYALPLLVPDPFKMDIVCPMWTFRQIRKSWKQTDDSNLVTMKSVPICKAETPMVAFLRLGSVSTSKSQLMSSLINERHNTFFHRNCPGSTKSRYLIDGLAEIAWYCPSGKPNDVFTDCIAFCNLHGDALSCETQRDILIEKSSVNVILLPSLEKSGKSSTILSDLLKSPKPLICLIADNASAAVEVKEGTRKYKMGLKDKSLSEVSEELKAIIKKILSSQYNTFKLESMTEVRGIRMDEDDEACQRGKSVALQIQNLLEEKDISKIKDTFLQCQGKLWKKWCEKHKGLYRLQGQIEKEKCQTEKELKQIREKQCDVASNELMNLFLKNLRYLHSHEKKYFLKWTGILLDDLSTDDLSGILQAYDEKWTEVLNLKKKDEKGEKHNQTKKQSVEKQRAELEELSAKLQSATFGLEHMFREMGQIYEAHASVNRTTGELNWSNYPELAAELMISGHPMELMDGDAGHVPLTWITCLLDAVIKKLGDKRIFVLSVLGIQSSGKSTMLNAMFGLQFAVSAGRCTRGAFMQLVKVSAEIQKDFKFDYVLVVDTEGLRALELAENTNLHHDNELATFVIGLGNLTLINIFGENPADMQDILQIVVQAFMRMKEVNLSPSCVFVHQNVTDIAAGERNMEGKRRLQEKLDKMAQLAAKEEVCNADCFSDIITFNVQTDVQYFAQLWEGSPPMAPPNPGYSESIQELKNIILTKASKSEGLTLSQFRSRISDLWNALLNEHFVFSFKNTQEIAVYRKLEVQYGKWTWALRCALLNIEHQLHNRIEIGKLDKVAHSYLVKEMTTTQEDVQKAMKTYFDDDEDKEMLVQWRGRFESKIKEFHDEQVKEVKRKLEEVIQQRKACKELDDKKAEFENKLLQKSKELAHELKDKAKDEKELQKQFNRIWDARVRELEAAAPKIKDIYIEDDLFCILTDLGIEWSLIFECKKRGKYKNISFITEVERQSIEKIQTKPVASRGYTSTYLHEVASNVKDKVKAFESETKTYTFKNDFTVDLLLYVCHIAGNQLLKSHEEFKTNNDPLTYLESKKDHHYRIFVSYCEGNSSAAVLGELICNKLKDSTVQAVYNMTAMQLADEMMHSYPPLSGNKANLEKHILKSLAEKEDFDSYINYLRRPRSHMESFIIEEVEKYILTEHKDKALSALEKNVKRIEKLVSDAVETATENVKTQGGDIDTWLEEFSSSLEDELAFSTNYGQNFGDINDFDFFKEELDKGIKSIVEEMSSLTIVSMEQFSERPDQLLIDHKCKTCWTQCPFCGAVCTNTYEDHSPNDHMVTFHRPDGIKGWHFRGTVELSIDFCSTLVTSNQAFYPNSSSDQAVPYKVYKTFKSRISDLWKALLNEHFVFSFKNTQEIAVYRKLEVQYGKWNWALRCALLNIEHQLHNKIETGKLDKVDRSYLVKEMTTTQEDVQKAMKTYFEDDEDKEILVQWRGRFESKIKEFHDEQVKEVKRKLEEVIQQRNTCKELDDKKAEFENKLLQKSKELAHELKDKAKDEKELQKQFNRIWDVRVSELAAAAPKIKDISIQDELFCILTDLSIEWSLINECKKRGKYKNMPKIGNFFGYVSITKGILAAKAWENVKAALRLNTLPYEEDQRIRSFIAEVERQSIEKIRTKPVASRGYTSTYLHEVASNVKDKVKAFESETKTYTFKNDFTVDLLLYVCDIAGKQLLKSHEEFKTNNDLLTHFKSKKDHHYRIFVSYCEGNSSAVVLGELICNKLKDSTVQAVYNMTAMELADEMMHSYPPLSGNKANLEKHILKSLAEKEDFDSYINYLRRPRSHMESFITEEVEKYILTEHKDKALSTLKKNVKRIEKLVSDAVETATEYVKTQGGDIDMWLEEFSSSLEDELAFSTNYGQNFGDINDFDFFKEELDKGIKSIVEEMSRLTIDSMEQFSERPDQLLIDHKCKTCWSECPFCGAVCTNTYEDHSPNDHMVTFHRPDGIKGFHFRDTVELSVDFCSTLVTRNQAFYPNSSSDQAVPYKEYKTAGGKYAEWSITPDNSTLAYWKWFVCRFQKHLENYHEKKFKGKGEIPSEWKRFTKEDAIRSLEKL</sequence>
<comment type="similarity">
    <text evidence="3">Belongs to the TRAFAC class dynamin-like GTPase superfamily. Very large inducible GTPase (VLIG) family.</text>
</comment>